<protein>
    <recommendedName>
        <fullName evidence="3">Polymorphic outer membrane protein</fullName>
    </recommendedName>
</protein>
<evidence type="ECO:0000313" key="2">
    <source>
        <dbReference type="Proteomes" id="UP001281761"/>
    </source>
</evidence>
<evidence type="ECO:0008006" key="3">
    <source>
        <dbReference type="Google" id="ProtNLM"/>
    </source>
</evidence>
<evidence type="ECO:0000313" key="1">
    <source>
        <dbReference type="EMBL" id="KAK2944721.1"/>
    </source>
</evidence>
<dbReference type="EMBL" id="JARBJD010000287">
    <property type="protein sequence ID" value="KAK2944721.1"/>
    <property type="molecule type" value="Genomic_DNA"/>
</dbReference>
<organism evidence="1 2">
    <name type="scientific">Blattamonas nauphoetae</name>
    <dbReference type="NCBI Taxonomy" id="2049346"/>
    <lineage>
        <taxon>Eukaryota</taxon>
        <taxon>Metamonada</taxon>
        <taxon>Preaxostyla</taxon>
        <taxon>Oxymonadida</taxon>
        <taxon>Blattamonas</taxon>
    </lineage>
</organism>
<comment type="caution">
    <text evidence="1">The sequence shown here is derived from an EMBL/GenBank/DDBJ whole genome shotgun (WGS) entry which is preliminary data.</text>
</comment>
<name>A0ABQ9WYY4_9EUKA</name>
<accession>A0ABQ9WYY4</accession>
<keyword evidence="2" id="KW-1185">Reference proteome</keyword>
<proteinExistence type="predicted"/>
<dbReference type="SUPFAM" id="SSF51126">
    <property type="entry name" value="Pectin lyase-like"/>
    <property type="match status" value="1"/>
</dbReference>
<reference evidence="1 2" key="1">
    <citation type="journal article" date="2022" name="bioRxiv">
        <title>Genomics of Preaxostyla Flagellates Illuminates Evolutionary Transitions and the Path Towards Mitochondrial Loss.</title>
        <authorList>
            <person name="Novak L.V.F."/>
            <person name="Treitli S.C."/>
            <person name="Pyrih J."/>
            <person name="Halakuc P."/>
            <person name="Pipaliya S.V."/>
            <person name="Vacek V."/>
            <person name="Brzon O."/>
            <person name="Soukal P."/>
            <person name="Eme L."/>
            <person name="Dacks J.B."/>
            <person name="Karnkowska A."/>
            <person name="Elias M."/>
            <person name="Hampl V."/>
        </authorList>
    </citation>
    <scope>NUCLEOTIDE SEQUENCE [LARGE SCALE GENOMIC DNA]</scope>
    <source>
        <strain evidence="1">NAU3</strain>
        <tissue evidence="1">Gut</tissue>
    </source>
</reference>
<sequence>MASLSFTNVQFAFDELSATAFKCDRDSSIKLVETSFKLTKSTVNHPFIDSIGTYVHVKFQYFLQPIKLNNTPFVRLINAEKDAVYEYTFTTPLLDAPLTSPFIVCEGATELSMIRLTLNYSFINSASFARAKTSAVKSSSNTIQLLSTVQGAFLHLENGSATFSSITSDSCSGTQGGLFYLRNATVTSSLSSNSCSATQGGVIYARDSSVNMSYGTISNCEAEEGGVAYLLSASLTITRTSFLSNSAKRGGVFWIDLGNDIASSISWMNSTVTDNSAHDVDENGVDTGKGGAFFVTGTTSSETPLVLDDSRFENTAAFGNDVFLEETVLGGKGPDILSTCGGLSSSGFPHIEIENHNLDDDELFRLSNFIPYPSVSVSTSSLATLTPACKWPKAYCKTITYALQFLQTAYPNGSLFQRQCYQSAGSMETEPIEFERHDLIYSSGSHMGAYTYDLFLSAAYEAVEGVVFTINDESRLTVQWIGSILKSLHRGVKVNSKDGQATMENCTI</sequence>
<dbReference type="InterPro" id="IPR011050">
    <property type="entry name" value="Pectin_lyase_fold/virulence"/>
</dbReference>
<gene>
    <name evidence="1" type="ORF">BLNAU_20357</name>
</gene>
<dbReference type="Proteomes" id="UP001281761">
    <property type="component" value="Unassembled WGS sequence"/>
</dbReference>